<gene>
    <name evidence="6" type="ORF">EB796_000637</name>
</gene>
<dbReference type="EMBL" id="VXIV02000084">
    <property type="protein sequence ID" value="KAF6041049.1"/>
    <property type="molecule type" value="Genomic_DNA"/>
</dbReference>
<evidence type="ECO:0000313" key="7">
    <source>
        <dbReference type="Proteomes" id="UP000593567"/>
    </source>
</evidence>
<dbReference type="AlphaFoldDB" id="A0A7J7KSD2"/>
<dbReference type="Proteomes" id="UP000593567">
    <property type="component" value="Unassembled WGS sequence"/>
</dbReference>
<evidence type="ECO:0000256" key="3">
    <source>
        <dbReference type="ARBA" id="ARBA00023002"/>
    </source>
</evidence>
<feature type="chain" id="PRO_5029532328" evidence="4">
    <location>
        <begin position="27"/>
        <end position="283"/>
    </location>
</feature>
<evidence type="ECO:0000256" key="4">
    <source>
        <dbReference type="SAM" id="SignalP"/>
    </source>
</evidence>
<dbReference type="InterPro" id="IPR013819">
    <property type="entry name" value="LipOase_C"/>
</dbReference>
<dbReference type="Gene3D" id="1.20.245.10">
    <property type="entry name" value="Lipoxygenase-1, Domain 5"/>
    <property type="match status" value="1"/>
</dbReference>
<name>A0A7J7KSD2_BUGNE</name>
<dbReference type="InterPro" id="IPR036226">
    <property type="entry name" value="LipOase_C_sf"/>
</dbReference>
<keyword evidence="7" id="KW-1185">Reference proteome</keyword>
<feature type="signal peptide" evidence="4">
    <location>
        <begin position="1"/>
        <end position="26"/>
    </location>
</feature>
<organism evidence="6 7">
    <name type="scientific">Bugula neritina</name>
    <name type="common">Brown bryozoan</name>
    <name type="synonym">Sertularia neritina</name>
    <dbReference type="NCBI Taxonomy" id="10212"/>
    <lineage>
        <taxon>Eukaryota</taxon>
        <taxon>Metazoa</taxon>
        <taxon>Spiralia</taxon>
        <taxon>Lophotrochozoa</taxon>
        <taxon>Bryozoa</taxon>
        <taxon>Gymnolaemata</taxon>
        <taxon>Cheilostomatida</taxon>
        <taxon>Flustrina</taxon>
        <taxon>Buguloidea</taxon>
        <taxon>Bugulidae</taxon>
        <taxon>Bugula</taxon>
    </lineage>
</organism>
<proteinExistence type="predicted"/>
<keyword evidence="1" id="KW-0479">Metal-binding</keyword>
<dbReference type="GO" id="GO:0034440">
    <property type="term" value="P:lipid oxidation"/>
    <property type="evidence" value="ECO:0007669"/>
    <property type="project" value="InterPro"/>
</dbReference>
<reference evidence="6" key="1">
    <citation type="submission" date="2020-06" db="EMBL/GenBank/DDBJ databases">
        <title>Draft genome of Bugula neritina, a colonial animal packing powerful symbionts and potential medicines.</title>
        <authorList>
            <person name="Rayko M."/>
        </authorList>
    </citation>
    <scope>NUCLEOTIDE SEQUENCE [LARGE SCALE GENOMIC DNA]</scope>
    <source>
        <strain evidence="6">Kwan_BN1</strain>
    </source>
</reference>
<feature type="domain" description="Lipoxygenase" evidence="5">
    <location>
        <begin position="1"/>
        <end position="283"/>
    </location>
</feature>
<dbReference type="InterPro" id="IPR000907">
    <property type="entry name" value="LipOase"/>
</dbReference>
<dbReference type="OrthoDB" id="407298at2759"/>
<comment type="caution">
    <text evidence="6">The sequence shown here is derived from an EMBL/GenBank/DDBJ whole genome shotgun (WGS) entry which is preliminary data.</text>
</comment>
<keyword evidence="3" id="KW-0560">Oxidoreductase</keyword>
<dbReference type="GO" id="GO:0046872">
    <property type="term" value="F:metal ion binding"/>
    <property type="evidence" value="ECO:0007669"/>
    <property type="project" value="UniProtKB-KW"/>
</dbReference>
<sequence length="283" mass="32322">MVKNCHNKFPTIQLLLFISLFYFSKAISSLVSTGGWVDKAMHIGRTGMFNIIKKKWETWSVKENGSLVNDLRRRGVEDAEALPGYHYRDDALLLWNAIQTYVAKIVENVYDSKKKLVEDKEIQGWLQELKEASFKGIPDTFKSTDEVVEVVTVFIFTSSVQHAAVNFGQYNQYAYPPNYPTDLHESRPTNKEPLTEDYLVKALPNKHQTTDVMMITDILSQKATNSLGDFETQYAYDKTSVNALISFQGELKSISEIIKQRNNTRSNPYDILLPEHIPNAISI</sequence>
<accession>A0A7J7KSD2</accession>
<evidence type="ECO:0000256" key="2">
    <source>
        <dbReference type="ARBA" id="ARBA00022964"/>
    </source>
</evidence>
<dbReference type="PANTHER" id="PTHR11771">
    <property type="entry name" value="LIPOXYGENASE"/>
    <property type="match status" value="1"/>
</dbReference>
<evidence type="ECO:0000259" key="5">
    <source>
        <dbReference type="PROSITE" id="PS51393"/>
    </source>
</evidence>
<evidence type="ECO:0000256" key="1">
    <source>
        <dbReference type="ARBA" id="ARBA00022723"/>
    </source>
</evidence>
<dbReference type="Pfam" id="PF00305">
    <property type="entry name" value="Lipoxygenase"/>
    <property type="match status" value="1"/>
</dbReference>
<dbReference type="SUPFAM" id="SSF48484">
    <property type="entry name" value="Lipoxigenase"/>
    <property type="match status" value="1"/>
</dbReference>
<dbReference type="PROSITE" id="PS51393">
    <property type="entry name" value="LIPOXYGENASE_3"/>
    <property type="match status" value="1"/>
</dbReference>
<dbReference type="GO" id="GO:0016702">
    <property type="term" value="F:oxidoreductase activity, acting on single donors with incorporation of molecular oxygen, incorporation of two atoms of oxygen"/>
    <property type="evidence" value="ECO:0007669"/>
    <property type="project" value="InterPro"/>
</dbReference>
<keyword evidence="2" id="KW-0223">Dioxygenase</keyword>
<keyword evidence="4" id="KW-0732">Signal</keyword>
<protein>
    <submittedName>
        <fullName evidence="6">ALOX5</fullName>
    </submittedName>
</protein>
<evidence type="ECO:0000313" key="6">
    <source>
        <dbReference type="EMBL" id="KAF6041049.1"/>
    </source>
</evidence>